<sequence length="386" mass="42936">MRLIIPLLLSLGLSNLAFGQNPKKELPAGPLHFTKMKVSSETYESVGVMDVNNDGNPDLVSGAFWYEGPTFIKRHFIGEVKRVQEYWDDFSNIPMDVNGDGKMDYITGGWFDASLIWMENPGNDGPWKKHVIDQTGNIETTRAYDLDGDGTPEIIPNNPNHPLKYYKLEKDAQGKGTGKFTKVEVAKTQGHGFGFGDVNGDKRVDIILNTGWLEGPATANAEWKLHEGFDFGDAGVPILVVDVNKDGLNDLIVGQGHSYGLDWYEQVKDKKGNTTWKKHVIDPYNSQYHTMEWVDIDNDGEYELVTGKRYRAHNGGDPGSNDPAGVYYFKWNGESFTKNIVAYGSGVDGKGAGIYFAIEDLRKSGRKDIVVAGKDGLYIFFNEGSR</sequence>
<dbReference type="SUPFAM" id="SSF69318">
    <property type="entry name" value="Integrin alpha N-terminal domain"/>
    <property type="match status" value="1"/>
</dbReference>
<dbReference type="Pfam" id="PF13517">
    <property type="entry name" value="FG-GAP_3"/>
    <property type="match status" value="2"/>
</dbReference>
<organism evidence="3 4">
    <name type="scientific">Sphingobacterium daejeonense</name>
    <dbReference type="NCBI Taxonomy" id="371142"/>
    <lineage>
        <taxon>Bacteria</taxon>
        <taxon>Pseudomonadati</taxon>
        <taxon>Bacteroidota</taxon>
        <taxon>Sphingobacteriia</taxon>
        <taxon>Sphingobacteriales</taxon>
        <taxon>Sphingobacteriaceae</taxon>
        <taxon>Sphingobacterium</taxon>
    </lineage>
</organism>
<keyword evidence="1 2" id="KW-0732">Signal</keyword>
<dbReference type="PANTHER" id="PTHR44103:SF1">
    <property type="entry name" value="PROPROTEIN CONVERTASE P"/>
    <property type="match status" value="1"/>
</dbReference>
<dbReference type="EMBL" id="JBHTKY010000011">
    <property type="protein sequence ID" value="MFD1165815.1"/>
    <property type="molecule type" value="Genomic_DNA"/>
</dbReference>
<dbReference type="InterPro" id="IPR013517">
    <property type="entry name" value="FG-GAP"/>
</dbReference>
<name>A0ABW3RKX4_9SPHI</name>
<comment type="caution">
    <text evidence="3">The sequence shown here is derived from an EMBL/GenBank/DDBJ whole genome shotgun (WGS) entry which is preliminary data.</text>
</comment>
<feature type="signal peptide" evidence="2">
    <location>
        <begin position="1"/>
        <end position="19"/>
    </location>
</feature>
<proteinExistence type="predicted"/>
<dbReference type="RefSeq" id="WP_380896057.1">
    <property type="nucleotide sequence ID" value="NZ_JBHTKY010000011.1"/>
</dbReference>
<protein>
    <submittedName>
        <fullName evidence="3">FG-GAP repeat domain-containing protein</fullName>
    </submittedName>
</protein>
<evidence type="ECO:0000256" key="1">
    <source>
        <dbReference type="ARBA" id="ARBA00022729"/>
    </source>
</evidence>
<gene>
    <name evidence="3" type="ORF">ACFQ2C_09395</name>
</gene>
<dbReference type="Proteomes" id="UP001597205">
    <property type="component" value="Unassembled WGS sequence"/>
</dbReference>
<evidence type="ECO:0000313" key="4">
    <source>
        <dbReference type="Proteomes" id="UP001597205"/>
    </source>
</evidence>
<accession>A0ABW3RKX4</accession>
<dbReference type="InterPro" id="IPR028994">
    <property type="entry name" value="Integrin_alpha_N"/>
</dbReference>
<keyword evidence="4" id="KW-1185">Reference proteome</keyword>
<dbReference type="PANTHER" id="PTHR44103">
    <property type="entry name" value="PROPROTEIN CONVERTASE P"/>
    <property type="match status" value="1"/>
</dbReference>
<feature type="chain" id="PRO_5047422844" evidence="2">
    <location>
        <begin position="20"/>
        <end position="386"/>
    </location>
</feature>
<reference evidence="4" key="1">
    <citation type="journal article" date="2019" name="Int. J. Syst. Evol. Microbiol.">
        <title>The Global Catalogue of Microorganisms (GCM) 10K type strain sequencing project: providing services to taxonomists for standard genome sequencing and annotation.</title>
        <authorList>
            <consortium name="The Broad Institute Genomics Platform"/>
            <consortium name="The Broad Institute Genome Sequencing Center for Infectious Disease"/>
            <person name="Wu L."/>
            <person name="Ma J."/>
        </authorList>
    </citation>
    <scope>NUCLEOTIDE SEQUENCE [LARGE SCALE GENOMIC DNA]</scope>
    <source>
        <strain evidence="4">CCUG 52468</strain>
    </source>
</reference>
<dbReference type="Gene3D" id="2.130.10.130">
    <property type="entry name" value="Integrin alpha, N-terminal"/>
    <property type="match status" value="1"/>
</dbReference>
<evidence type="ECO:0000313" key="3">
    <source>
        <dbReference type="EMBL" id="MFD1165815.1"/>
    </source>
</evidence>
<evidence type="ECO:0000256" key="2">
    <source>
        <dbReference type="SAM" id="SignalP"/>
    </source>
</evidence>